<keyword evidence="3 4" id="KW-0067">ATP-binding</keyword>
<sequence length="410" mass="45385">MTSLILCTPKVLLQNTPEEWLEATGGDAVLFTGIADAETSKAAEELATRAFRQSEFFHNYEHSELIESSAIDLHLRTKFSRVLAFSEADVLRAARIRNKLALQGQTPEAAQFFRDKILMKRRAWERGVDVPRFAEITSATDLTEFISAHGLPVVVKPFDGRGSSGVAVLSTEQDVVSFLESGASSTHRYTVEQFVQGEMFRVDGLYVDGSPVVIHAARYLKDCLAFIRGETIGTHSLDAGNPLVGRIEEFTRYLLEKALPFPATSIFHLQIFHTPDDRLVLCEVASRLGGGVINEEVLIATGVNMKMGYVKASIGGGDTLERRAARDFRPTARIIIPPKHGVLESLPLAAEHDWIDIYKPYGVVGRRYGGASMTNAEVASFVFSGENEEELRSRALDLDSWFNSKTMWAL</sequence>
<dbReference type="Gene3D" id="3.30.470.20">
    <property type="entry name" value="ATP-grasp fold, B domain"/>
    <property type="match status" value="1"/>
</dbReference>
<evidence type="ECO:0000256" key="3">
    <source>
        <dbReference type="ARBA" id="ARBA00022840"/>
    </source>
</evidence>
<dbReference type="InterPro" id="IPR011761">
    <property type="entry name" value="ATP-grasp"/>
</dbReference>
<name>A0A4S8NXC3_9HYPH</name>
<feature type="domain" description="ATP-grasp" evidence="5">
    <location>
        <begin position="120"/>
        <end position="314"/>
    </location>
</feature>
<dbReference type="OrthoDB" id="24041at2"/>
<keyword evidence="7" id="KW-1185">Reference proteome</keyword>
<dbReference type="Gene3D" id="3.30.1490.20">
    <property type="entry name" value="ATP-grasp fold, A domain"/>
    <property type="match status" value="1"/>
</dbReference>
<dbReference type="PANTHER" id="PTHR43585:SF2">
    <property type="entry name" value="ATP-GRASP ENZYME FSQD"/>
    <property type="match status" value="1"/>
</dbReference>
<keyword evidence="2 4" id="KW-0547">Nucleotide-binding</keyword>
<comment type="caution">
    <text evidence="6">The sequence shown here is derived from an EMBL/GenBank/DDBJ whole genome shotgun (WGS) entry which is preliminary data.</text>
</comment>
<dbReference type="Proteomes" id="UP000308828">
    <property type="component" value="Unassembled WGS sequence"/>
</dbReference>
<dbReference type="EMBL" id="STGV01000012">
    <property type="protein sequence ID" value="THV19729.1"/>
    <property type="molecule type" value="Genomic_DNA"/>
</dbReference>
<gene>
    <name evidence="6" type="ORF">FAA97_20720</name>
</gene>
<dbReference type="Gene3D" id="3.40.50.20">
    <property type="match status" value="1"/>
</dbReference>
<evidence type="ECO:0000256" key="4">
    <source>
        <dbReference type="PROSITE-ProRule" id="PRU00409"/>
    </source>
</evidence>
<dbReference type="GO" id="GO:0046872">
    <property type="term" value="F:metal ion binding"/>
    <property type="evidence" value="ECO:0007669"/>
    <property type="project" value="InterPro"/>
</dbReference>
<evidence type="ECO:0000313" key="6">
    <source>
        <dbReference type="EMBL" id="THV19729.1"/>
    </source>
</evidence>
<accession>A0A4S8NXC3</accession>
<evidence type="ECO:0000256" key="1">
    <source>
        <dbReference type="ARBA" id="ARBA00022598"/>
    </source>
</evidence>
<dbReference type="RefSeq" id="WP_136600477.1">
    <property type="nucleotide sequence ID" value="NZ_STGV01000012.1"/>
</dbReference>
<keyword evidence="1" id="KW-0436">Ligase</keyword>
<evidence type="ECO:0000259" key="5">
    <source>
        <dbReference type="PROSITE" id="PS50975"/>
    </source>
</evidence>
<protein>
    <submittedName>
        <fullName evidence="6">ATP-grasp domain-containing protein</fullName>
    </submittedName>
</protein>
<dbReference type="InterPro" id="IPR052032">
    <property type="entry name" value="ATP-dep_AA_Ligase"/>
</dbReference>
<organism evidence="6 7">
    <name type="scientific">Peteryoungia ipomoeae</name>
    <dbReference type="NCBI Taxonomy" id="1210932"/>
    <lineage>
        <taxon>Bacteria</taxon>
        <taxon>Pseudomonadati</taxon>
        <taxon>Pseudomonadota</taxon>
        <taxon>Alphaproteobacteria</taxon>
        <taxon>Hyphomicrobiales</taxon>
        <taxon>Rhizobiaceae</taxon>
        <taxon>Peteryoungia</taxon>
    </lineage>
</organism>
<dbReference type="GO" id="GO:0016874">
    <property type="term" value="F:ligase activity"/>
    <property type="evidence" value="ECO:0007669"/>
    <property type="project" value="UniProtKB-KW"/>
</dbReference>
<dbReference type="SUPFAM" id="SSF56059">
    <property type="entry name" value="Glutathione synthetase ATP-binding domain-like"/>
    <property type="match status" value="1"/>
</dbReference>
<evidence type="ECO:0000313" key="7">
    <source>
        <dbReference type="Proteomes" id="UP000308828"/>
    </source>
</evidence>
<dbReference type="AlphaFoldDB" id="A0A4S8NXC3"/>
<reference evidence="6 7" key="1">
    <citation type="submission" date="2019-04" db="EMBL/GenBank/DDBJ databases">
        <title>Genome sequence of strain shin9-1.</title>
        <authorList>
            <person name="Gao J."/>
            <person name="Sun J."/>
        </authorList>
    </citation>
    <scope>NUCLEOTIDE SEQUENCE [LARGE SCALE GENOMIC DNA]</scope>
    <source>
        <strain evidence="7">shin9-1</strain>
    </source>
</reference>
<dbReference type="InterPro" id="IPR013815">
    <property type="entry name" value="ATP_grasp_subdomain_1"/>
</dbReference>
<evidence type="ECO:0000256" key="2">
    <source>
        <dbReference type="ARBA" id="ARBA00022741"/>
    </source>
</evidence>
<dbReference type="PROSITE" id="PS50975">
    <property type="entry name" value="ATP_GRASP"/>
    <property type="match status" value="1"/>
</dbReference>
<dbReference type="PANTHER" id="PTHR43585">
    <property type="entry name" value="FUMIPYRROLE BIOSYNTHESIS PROTEIN C"/>
    <property type="match status" value="1"/>
</dbReference>
<dbReference type="GO" id="GO:0005524">
    <property type="term" value="F:ATP binding"/>
    <property type="evidence" value="ECO:0007669"/>
    <property type="project" value="UniProtKB-UniRule"/>
</dbReference>
<proteinExistence type="predicted"/>